<dbReference type="InterPro" id="IPR001375">
    <property type="entry name" value="Peptidase_S9_cat"/>
</dbReference>
<dbReference type="EMBL" id="CP063169">
    <property type="protein sequence ID" value="QOR72558.1"/>
    <property type="molecule type" value="Genomic_DNA"/>
</dbReference>
<feature type="domain" description="Peptidase S9 prolyl oligopeptidase catalytic" evidence="2">
    <location>
        <begin position="393"/>
        <end position="597"/>
    </location>
</feature>
<sequence>MGQVGQWPPPDWERRFRAQRFGLPEWAQLDPDRAVVVASVGGTLEVHSWTPSTGRLVRATERPNGTTDATIDPSGRWIWWFDDSDGDEFGRWRRQRFDSTPTRHAERPIPLPTGYDAGLLLAEDGTVVIGRSGDFGTQIHTLYVGPVAAGTEPRLLYAHAESAEAAALSRDGNLVAIEHSERGDSRHPALRVLRVDTGTTAGELDDGPGHGLTALGFAPIAGDTRLLVRHERTDLGRLLLWDVATSAVRPIDLGLSGEVADAHWYPDGRGLLVAMDHEARTLTYRYDLVDGTVRQVGAAVGTVSAATARPDGEVWLARSSAAEPRDVIVASTGASLVDLGANRVPGSVPVEDVWAEGPGGLVHALLRRPEGIEEPYPVVVEVHGGPTWHESDSFSPYAAAWVDHGFAVLSVNYRGSTGYGNTWRDALEGRVGHTELADIAAVHEALVKAGVVDAGRSVLAGASWGGYLTLLGLGTQPDRWALGVAGVPVADYVAAYEDEMDALQAFDRSLFGGSPADVPQAYSDASPISYVGQVRAPVLILAGTNDPRCPYRQIENYVTMLRSHGGEVETYTYDAGHGSVVDDERVRQMRAELEFVLGRL</sequence>
<dbReference type="Gene3D" id="3.40.50.1820">
    <property type="entry name" value="alpha/beta hydrolase"/>
    <property type="match status" value="1"/>
</dbReference>
<keyword evidence="4" id="KW-1185">Reference proteome</keyword>
<evidence type="ECO:0000256" key="1">
    <source>
        <dbReference type="ARBA" id="ARBA00022801"/>
    </source>
</evidence>
<evidence type="ECO:0000313" key="3">
    <source>
        <dbReference type="EMBL" id="QOR72558.1"/>
    </source>
</evidence>
<gene>
    <name evidence="3" type="ORF">IM660_03160</name>
</gene>
<name>A0A7M1SYB8_9MICO</name>
<keyword evidence="1" id="KW-0378">Hydrolase</keyword>
<evidence type="ECO:0000313" key="4">
    <source>
        <dbReference type="Proteomes" id="UP000593758"/>
    </source>
</evidence>
<accession>A0A7M1SYB8</accession>
<reference evidence="3 4" key="1">
    <citation type="submission" date="2020-10" db="EMBL/GenBank/DDBJ databases">
        <title>Haloactinobacterium sp. RN3S43, a bacterium isolated from saline soil.</title>
        <authorList>
            <person name="Sun J.-Q."/>
        </authorList>
    </citation>
    <scope>NUCLEOTIDE SEQUENCE [LARGE SCALE GENOMIC DNA]</scope>
    <source>
        <strain evidence="3 4">RN3S43</strain>
    </source>
</reference>
<dbReference type="SUPFAM" id="SSF53474">
    <property type="entry name" value="alpha/beta-Hydrolases"/>
    <property type="match status" value="1"/>
</dbReference>
<dbReference type="Proteomes" id="UP000593758">
    <property type="component" value="Chromosome"/>
</dbReference>
<dbReference type="PANTHER" id="PTHR42776:SF27">
    <property type="entry name" value="DIPEPTIDYL PEPTIDASE FAMILY MEMBER 6"/>
    <property type="match status" value="1"/>
</dbReference>
<organism evidence="3 4">
    <name type="scientific">Ruania alkalisoli</name>
    <dbReference type="NCBI Taxonomy" id="2779775"/>
    <lineage>
        <taxon>Bacteria</taxon>
        <taxon>Bacillati</taxon>
        <taxon>Actinomycetota</taxon>
        <taxon>Actinomycetes</taxon>
        <taxon>Micrococcales</taxon>
        <taxon>Ruaniaceae</taxon>
        <taxon>Ruania</taxon>
    </lineage>
</organism>
<dbReference type="SUPFAM" id="SSF69304">
    <property type="entry name" value="Tricorn protease N-terminal domain"/>
    <property type="match status" value="1"/>
</dbReference>
<dbReference type="GO" id="GO:0006508">
    <property type="term" value="P:proteolysis"/>
    <property type="evidence" value="ECO:0007669"/>
    <property type="project" value="InterPro"/>
</dbReference>
<proteinExistence type="predicted"/>
<dbReference type="Pfam" id="PF00326">
    <property type="entry name" value="Peptidase_S9"/>
    <property type="match status" value="1"/>
</dbReference>
<dbReference type="PANTHER" id="PTHR42776">
    <property type="entry name" value="SERINE PEPTIDASE S9 FAMILY MEMBER"/>
    <property type="match status" value="1"/>
</dbReference>
<evidence type="ECO:0000259" key="2">
    <source>
        <dbReference type="Pfam" id="PF00326"/>
    </source>
</evidence>
<dbReference type="AlphaFoldDB" id="A0A7M1SYB8"/>
<dbReference type="Gene3D" id="2.120.10.30">
    <property type="entry name" value="TolB, C-terminal domain"/>
    <property type="match status" value="1"/>
</dbReference>
<dbReference type="GO" id="GO:0004252">
    <property type="term" value="F:serine-type endopeptidase activity"/>
    <property type="evidence" value="ECO:0007669"/>
    <property type="project" value="TreeGrafter"/>
</dbReference>
<dbReference type="KEGG" id="halt:IM660_03160"/>
<protein>
    <submittedName>
        <fullName evidence="3">S9 family peptidase</fullName>
    </submittedName>
</protein>
<dbReference type="InterPro" id="IPR011042">
    <property type="entry name" value="6-blade_b-propeller_TolB-like"/>
</dbReference>
<dbReference type="InterPro" id="IPR029058">
    <property type="entry name" value="AB_hydrolase_fold"/>
</dbReference>